<evidence type="ECO:0000313" key="2">
    <source>
        <dbReference type="Proteomes" id="UP000646523"/>
    </source>
</evidence>
<gene>
    <name evidence="1" type="ORF">GCM10012289_34460</name>
</gene>
<dbReference type="RefSeq" id="WP_189125121.1">
    <property type="nucleotide sequence ID" value="NZ_BMNH01000009.1"/>
</dbReference>
<dbReference type="EMBL" id="BMNH01000009">
    <property type="protein sequence ID" value="GGO70624.1"/>
    <property type="molecule type" value="Genomic_DNA"/>
</dbReference>
<evidence type="ECO:0000313" key="1">
    <source>
        <dbReference type="EMBL" id="GGO70624.1"/>
    </source>
</evidence>
<reference evidence="1" key="2">
    <citation type="submission" date="2020-09" db="EMBL/GenBank/DDBJ databases">
        <authorList>
            <person name="Sun Q."/>
            <person name="Zhou Y."/>
        </authorList>
    </citation>
    <scope>NUCLEOTIDE SEQUENCE</scope>
    <source>
        <strain evidence="1">CGMCC 4.7368</strain>
    </source>
</reference>
<dbReference type="AlphaFoldDB" id="A0A917Z1T5"/>
<accession>A0A917Z1T5</accession>
<dbReference type="Pfam" id="PF21848">
    <property type="entry name" value="DUF6907"/>
    <property type="match status" value="1"/>
</dbReference>
<keyword evidence="2" id="KW-1185">Reference proteome</keyword>
<dbReference type="InterPro" id="IPR054202">
    <property type="entry name" value="DUF6907"/>
</dbReference>
<reference evidence="1" key="1">
    <citation type="journal article" date="2014" name="Int. J. Syst. Evol. Microbiol.">
        <title>Complete genome sequence of Corynebacterium casei LMG S-19264T (=DSM 44701T), isolated from a smear-ripened cheese.</title>
        <authorList>
            <consortium name="US DOE Joint Genome Institute (JGI-PGF)"/>
            <person name="Walter F."/>
            <person name="Albersmeier A."/>
            <person name="Kalinowski J."/>
            <person name="Ruckert C."/>
        </authorList>
    </citation>
    <scope>NUCLEOTIDE SEQUENCE</scope>
    <source>
        <strain evidence="1">CGMCC 4.7368</strain>
    </source>
</reference>
<name>A0A917Z1T5_9ACTN</name>
<sequence length="194" mass="21406">MSNPTTPERDTQPSVYIREHAEKAGREAADLYIMRWQSEMRAHATEDAARKAGEPLPAAWVSEDPCPAWCIASDSHVTSDDPADRVHFGHSERVPLLTMEAVPVSYPTRFAPQELSVSLDRNYREKEPRVTLGVNDTTHAAATLDEAQKIAETILDLVRQARGGWKPVVLPFSHDGQCPDVACVECYPIAGESA</sequence>
<dbReference type="Proteomes" id="UP000646523">
    <property type="component" value="Unassembled WGS sequence"/>
</dbReference>
<proteinExistence type="predicted"/>
<organism evidence="1 2">
    <name type="scientific">Nonomuraea cavernae</name>
    <dbReference type="NCBI Taxonomy" id="2045107"/>
    <lineage>
        <taxon>Bacteria</taxon>
        <taxon>Bacillati</taxon>
        <taxon>Actinomycetota</taxon>
        <taxon>Actinomycetes</taxon>
        <taxon>Streptosporangiales</taxon>
        <taxon>Streptosporangiaceae</taxon>
        <taxon>Nonomuraea</taxon>
    </lineage>
</organism>
<protein>
    <submittedName>
        <fullName evidence="1">Uncharacterized protein</fullName>
    </submittedName>
</protein>
<comment type="caution">
    <text evidence="1">The sequence shown here is derived from an EMBL/GenBank/DDBJ whole genome shotgun (WGS) entry which is preliminary data.</text>
</comment>